<organism evidence="2 3">
    <name type="scientific">Iphiclides podalirius</name>
    <name type="common">scarce swallowtail</name>
    <dbReference type="NCBI Taxonomy" id="110791"/>
    <lineage>
        <taxon>Eukaryota</taxon>
        <taxon>Metazoa</taxon>
        <taxon>Ecdysozoa</taxon>
        <taxon>Arthropoda</taxon>
        <taxon>Hexapoda</taxon>
        <taxon>Insecta</taxon>
        <taxon>Pterygota</taxon>
        <taxon>Neoptera</taxon>
        <taxon>Endopterygota</taxon>
        <taxon>Lepidoptera</taxon>
        <taxon>Glossata</taxon>
        <taxon>Ditrysia</taxon>
        <taxon>Papilionoidea</taxon>
        <taxon>Papilionidae</taxon>
        <taxon>Papilioninae</taxon>
        <taxon>Iphiclides</taxon>
    </lineage>
</organism>
<gene>
    <name evidence="2" type="ORF">IPOD504_LOCUS15808</name>
</gene>
<sequence>MLPQGRGDGVRPPACTPYKGVNTRYRSEAKRHLLLWYDSTDSYGKFDDQHKKRTQASRGQAQLGSAGRIGETIRGSGRSVAARATLSVAIGIWPRYRAGTSTKVCRRSRADVTLITICAVTLSRAPNLKVAAICTV</sequence>
<evidence type="ECO:0000313" key="2">
    <source>
        <dbReference type="EMBL" id="CAH2073829.1"/>
    </source>
</evidence>
<feature type="non-terminal residue" evidence="2">
    <location>
        <position position="136"/>
    </location>
</feature>
<evidence type="ECO:0000313" key="3">
    <source>
        <dbReference type="Proteomes" id="UP000837857"/>
    </source>
</evidence>
<name>A0ABN8J4C4_9NEOP</name>
<dbReference type="EMBL" id="OW152819">
    <property type="protein sequence ID" value="CAH2073829.1"/>
    <property type="molecule type" value="Genomic_DNA"/>
</dbReference>
<reference evidence="2" key="1">
    <citation type="submission" date="2022-03" db="EMBL/GenBank/DDBJ databases">
        <authorList>
            <person name="Martin H S."/>
        </authorList>
    </citation>
    <scope>NUCLEOTIDE SEQUENCE</scope>
</reference>
<protein>
    <submittedName>
        <fullName evidence="2">Uncharacterized protein</fullName>
    </submittedName>
</protein>
<proteinExistence type="predicted"/>
<evidence type="ECO:0000256" key="1">
    <source>
        <dbReference type="SAM" id="MobiDB-lite"/>
    </source>
</evidence>
<keyword evidence="3" id="KW-1185">Reference proteome</keyword>
<dbReference type="Proteomes" id="UP000837857">
    <property type="component" value="Chromosome 7"/>
</dbReference>
<feature type="region of interest" description="Disordered" evidence="1">
    <location>
        <begin position="47"/>
        <end position="68"/>
    </location>
</feature>
<accession>A0ABN8J4C4</accession>